<feature type="transmembrane region" description="Helical" evidence="1">
    <location>
        <begin position="20"/>
        <end position="37"/>
    </location>
</feature>
<gene>
    <name evidence="2" type="ORF">CD31_00710</name>
</gene>
<keyword evidence="1" id="KW-1133">Transmembrane helix</keyword>
<evidence type="ECO:0000256" key="1">
    <source>
        <dbReference type="SAM" id="Phobius"/>
    </source>
</evidence>
<feature type="transmembrane region" description="Helical" evidence="1">
    <location>
        <begin position="227"/>
        <end position="244"/>
    </location>
</feature>
<reference evidence="2 3" key="1">
    <citation type="submission" date="2014-02" db="EMBL/GenBank/DDBJ databases">
        <title>Draft genome sequence of Lysinibacillus boronitolerans NBRC 103108.</title>
        <authorList>
            <person name="Zhang F."/>
            <person name="Wang G."/>
            <person name="Zhang L."/>
        </authorList>
    </citation>
    <scope>NUCLEOTIDE SEQUENCE [LARGE SCALE GENOMIC DNA]</scope>
    <source>
        <strain evidence="2 3">NBRC 103108</strain>
    </source>
</reference>
<keyword evidence="1" id="KW-0472">Membrane</keyword>
<keyword evidence="3" id="KW-1185">Reference proteome</keyword>
<evidence type="ECO:0000313" key="2">
    <source>
        <dbReference type="EMBL" id="KGR89363.1"/>
    </source>
</evidence>
<dbReference type="Proteomes" id="UP000030487">
    <property type="component" value="Unassembled WGS sequence"/>
</dbReference>
<evidence type="ECO:0000313" key="3">
    <source>
        <dbReference type="Proteomes" id="UP000030487"/>
    </source>
</evidence>
<proteinExistence type="predicted"/>
<feature type="transmembrane region" description="Helical" evidence="1">
    <location>
        <begin position="161"/>
        <end position="184"/>
    </location>
</feature>
<dbReference type="EMBL" id="JPVR01000046">
    <property type="protein sequence ID" value="KGR89363.1"/>
    <property type="molecule type" value="Genomic_DNA"/>
</dbReference>
<organism evidence="2 3">
    <name type="scientific">Lysinibacillus boronitolerans JCM 21713 = 10a = NBRC 103108</name>
    <dbReference type="NCBI Taxonomy" id="1294264"/>
    <lineage>
        <taxon>Bacteria</taxon>
        <taxon>Bacillati</taxon>
        <taxon>Bacillota</taxon>
        <taxon>Bacilli</taxon>
        <taxon>Bacillales</taxon>
        <taxon>Bacillaceae</taxon>
        <taxon>Lysinibacillus</taxon>
    </lineage>
</organism>
<keyword evidence="1" id="KW-0812">Transmembrane</keyword>
<feature type="transmembrane region" description="Helical" evidence="1">
    <location>
        <begin position="250"/>
        <end position="268"/>
    </location>
</feature>
<sequence length="273" mass="31960">MNELATLLIETIKGLFGEDKISMIFYFGILLVSVLLFKEFKNKISEEAKNKNEQLDIALKNMLDLKFELIIYKNSSKAQEDYDKLKNKLLNSFPYVSYKLSRELRNVHNNISDLKIDELATILDNEIDGLKSNQDSSVVMINSFNILDNISYIYRMRLHTIFMSTTMTFMALLFILIFGFLYFALSNVDSGLNQYFLIQILINLVIFFFYVLLVASLFQEEKIKKGLWSWLYIIVSIIVSITLISLYTKWMWLGVIHFVLFFGMVFLLKKIVK</sequence>
<feature type="transmembrane region" description="Helical" evidence="1">
    <location>
        <begin position="196"/>
        <end position="215"/>
    </location>
</feature>
<protein>
    <submittedName>
        <fullName evidence="2">Uncharacterized protein</fullName>
    </submittedName>
</protein>
<comment type="caution">
    <text evidence="2">The sequence shown here is derived from an EMBL/GenBank/DDBJ whole genome shotgun (WGS) entry which is preliminary data.</text>
</comment>
<name>A0ABR4Y6C2_9BACI</name>
<accession>A0ABR4Y6C2</accession>
<dbReference type="RefSeq" id="WP_036074970.1">
    <property type="nucleotide sequence ID" value="NZ_AVCW01000036.1"/>
</dbReference>